<name>A0A8J6F2K5_ELECQ</name>
<feature type="non-terminal residue" evidence="1">
    <location>
        <position position="1"/>
    </location>
</feature>
<dbReference type="EMBL" id="WNTK01000008">
    <property type="protein sequence ID" value="KAG9479439.1"/>
    <property type="molecule type" value="Genomic_DNA"/>
</dbReference>
<proteinExistence type="predicted"/>
<organism evidence="1 2">
    <name type="scientific">Eleutherodactylus coqui</name>
    <name type="common">Puerto Rican coqui</name>
    <dbReference type="NCBI Taxonomy" id="57060"/>
    <lineage>
        <taxon>Eukaryota</taxon>
        <taxon>Metazoa</taxon>
        <taxon>Chordata</taxon>
        <taxon>Craniata</taxon>
        <taxon>Vertebrata</taxon>
        <taxon>Euteleostomi</taxon>
        <taxon>Amphibia</taxon>
        <taxon>Batrachia</taxon>
        <taxon>Anura</taxon>
        <taxon>Neobatrachia</taxon>
        <taxon>Hyloidea</taxon>
        <taxon>Eleutherodactylidae</taxon>
        <taxon>Eleutherodactylinae</taxon>
        <taxon>Eleutherodactylus</taxon>
        <taxon>Eleutherodactylus</taxon>
    </lineage>
</organism>
<dbReference type="EMBL" id="WNTK01000008">
    <property type="protein sequence ID" value="KAG9479440.1"/>
    <property type="molecule type" value="Genomic_DNA"/>
</dbReference>
<evidence type="ECO:0000313" key="2">
    <source>
        <dbReference type="Proteomes" id="UP000770717"/>
    </source>
</evidence>
<accession>A0A8J6F2K5</accession>
<sequence>VNKDLGKNLKVYFCNKRKKNYDKKTNKKHHKYTVLIIYTQAPGRSCRNVMKFPLWDFNADVIDYNI</sequence>
<reference evidence="1" key="1">
    <citation type="thesis" date="2020" institute="ProQuest LLC" country="789 East Eisenhower Parkway, Ann Arbor, MI, USA">
        <title>Comparative Genomics and Chromosome Evolution.</title>
        <authorList>
            <person name="Mudd A.B."/>
        </authorList>
    </citation>
    <scope>NUCLEOTIDE SEQUENCE</scope>
    <source>
        <strain evidence="1">HN-11 Male</strain>
        <tissue evidence="1">Kidney and liver</tissue>
    </source>
</reference>
<evidence type="ECO:0000313" key="1">
    <source>
        <dbReference type="EMBL" id="KAG9479440.1"/>
    </source>
</evidence>
<keyword evidence="2" id="KW-1185">Reference proteome</keyword>
<gene>
    <name evidence="1" type="ORF">GDO78_012881</name>
</gene>
<comment type="caution">
    <text evidence="1">The sequence shown here is derived from an EMBL/GenBank/DDBJ whole genome shotgun (WGS) entry which is preliminary data.</text>
</comment>
<protein>
    <submittedName>
        <fullName evidence="1">Uncharacterized protein</fullName>
    </submittedName>
</protein>
<dbReference type="AlphaFoldDB" id="A0A8J6F2K5"/>
<dbReference type="Proteomes" id="UP000770717">
    <property type="component" value="Unassembled WGS sequence"/>
</dbReference>